<dbReference type="Gene3D" id="1.25.40.420">
    <property type="match status" value="1"/>
</dbReference>
<dbReference type="InterPro" id="IPR051481">
    <property type="entry name" value="BTB-POZ/Galectin-3-binding"/>
</dbReference>
<evidence type="ECO:0000313" key="4">
    <source>
        <dbReference type="Proteomes" id="UP000022910"/>
    </source>
</evidence>
<dbReference type="OrthoDB" id="10328748at2759"/>
<accession>A0A015K8K5</accession>
<dbReference type="SMART" id="SM00875">
    <property type="entry name" value="BACK"/>
    <property type="match status" value="1"/>
</dbReference>
<gene>
    <name evidence="3" type="ORF">RirG_148690</name>
</gene>
<dbReference type="PANTHER" id="PTHR24410">
    <property type="entry name" value="HL07962P-RELATED"/>
    <property type="match status" value="1"/>
</dbReference>
<reference evidence="3 4" key="1">
    <citation type="submission" date="2014-02" db="EMBL/GenBank/DDBJ databases">
        <title>Single nucleus genome sequencing reveals high similarity among nuclei of an endomycorrhizal fungus.</title>
        <authorList>
            <person name="Lin K."/>
            <person name="Geurts R."/>
            <person name="Zhang Z."/>
            <person name="Limpens E."/>
            <person name="Saunders D.G."/>
            <person name="Mu D."/>
            <person name="Pang E."/>
            <person name="Cao H."/>
            <person name="Cha H."/>
            <person name="Lin T."/>
            <person name="Zhou Q."/>
            <person name="Shang Y."/>
            <person name="Li Y."/>
            <person name="Ivanov S."/>
            <person name="Sharma T."/>
            <person name="Velzen R.V."/>
            <person name="Ruijter N.D."/>
            <person name="Aanen D.K."/>
            <person name="Win J."/>
            <person name="Kamoun S."/>
            <person name="Bisseling T."/>
            <person name="Huang S."/>
        </authorList>
    </citation>
    <scope>NUCLEOTIDE SEQUENCE [LARGE SCALE GENOMIC DNA]</scope>
    <source>
        <strain evidence="4">DAOM197198w</strain>
    </source>
</reference>
<dbReference type="SMART" id="SM00225">
    <property type="entry name" value="BTB"/>
    <property type="match status" value="1"/>
</dbReference>
<name>A0A015K8K5_RHIIW</name>
<evidence type="ECO:0000259" key="2">
    <source>
        <dbReference type="PROSITE" id="PS51886"/>
    </source>
</evidence>
<dbReference type="Pfam" id="PF00651">
    <property type="entry name" value="BTB"/>
    <property type="match status" value="1"/>
</dbReference>
<comment type="caution">
    <text evidence="3">The sequence shown here is derived from an EMBL/GenBank/DDBJ whole genome shotgun (WGS) entry which is preliminary data.</text>
</comment>
<dbReference type="EMBL" id="JEMT01023760">
    <property type="protein sequence ID" value="EXX63824.1"/>
    <property type="molecule type" value="Genomic_DNA"/>
</dbReference>
<dbReference type="SUPFAM" id="SSF54695">
    <property type="entry name" value="POZ domain"/>
    <property type="match status" value="1"/>
</dbReference>
<dbReference type="PANTHER" id="PTHR24410:SF23">
    <property type="entry name" value="BTB DOMAIN-CONTAINING PROTEIN-RELATED"/>
    <property type="match status" value="1"/>
</dbReference>
<evidence type="ECO:0000313" key="3">
    <source>
        <dbReference type="EMBL" id="EXX63824.1"/>
    </source>
</evidence>
<feature type="domain" description="BTB" evidence="1">
    <location>
        <begin position="23"/>
        <end position="96"/>
    </location>
</feature>
<dbReference type="InterPro" id="IPR006571">
    <property type="entry name" value="TLDc_dom"/>
</dbReference>
<proteinExistence type="predicted"/>
<dbReference type="InterPro" id="IPR011705">
    <property type="entry name" value="BACK"/>
</dbReference>
<dbReference type="Pfam" id="PF07534">
    <property type="entry name" value="TLD"/>
    <property type="match status" value="1"/>
</dbReference>
<dbReference type="InterPro" id="IPR011333">
    <property type="entry name" value="SKP1/BTB/POZ_sf"/>
</dbReference>
<evidence type="ECO:0000259" key="1">
    <source>
        <dbReference type="PROSITE" id="PS50097"/>
    </source>
</evidence>
<feature type="domain" description="TLDc" evidence="2">
    <location>
        <begin position="293"/>
        <end position="471"/>
    </location>
</feature>
<protein>
    <recommendedName>
        <fullName evidence="5">Serine-enriched protein</fullName>
    </recommendedName>
</protein>
<dbReference type="InterPro" id="IPR000210">
    <property type="entry name" value="BTB/POZ_dom"/>
</dbReference>
<keyword evidence="4" id="KW-1185">Reference proteome</keyword>
<evidence type="ECO:0008006" key="5">
    <source>
        <dbReference type="Google" id="ProtNLM"/>
    </source>
</evidence>
<dbReference type="AlphaFoldDB" id="A0A015K8K5"/>
<dbReference type="CDD" id="cd18186">
    <property type="entry name" value="BTB_POZ_ZBTB_KLHL-like"/>
    <property type="match status" value="1"/>
</dbReference>
<dbReference type="PROSITE" id="PS50097">
    <property type="entry name" value="BTB"/>
    <property type="match status" value="1"/>
</dbReference>
<dbReference type="Gene3D" id="3.30.710.10">
    <property type="entry name" value="Potassium Channel Kv1.1, Chain A"/>
    <property type="match status" value="1"/>
</dbReference>
<dbReference type="PROSITE" id="PS51886">
    <property type="entry name" value="TLDC"/>
    <property type="match status" value="1"/>
</dbReference>
<dbReference type="HOGENOM" id="CLU_021542_0_1_1"/>
<organism evidence="3 4">
    <name type="scientific">Rhizophagus irregularis (strain DAOM 197198w)</name>
    <name type="common">Glomus intraradices</name>
    <dbReference type="NCBI Taxonomy" id="1432141"/>
    <lineage>
        <taxon>Eukaryota</taxon>
        <taxon>Fungi</taxon>
        <taxon>Fungi incertae sedis</taxon>
        <taxon>Mucoromycota</taxon>
        <taxon>Glomeromycotina</taxon>
        <taxon>Glomeromycetes</taxon>
        <taxon>Glomerales</taxon>
        <taxon>Glomeraceae</taxon>
        <taxon>Rhizophagus</taxon>
    </lineage>
</organism>
<dbReference type="Pfam" id="PF07707">
    <property type="entry name" value="BACK"/>
    <property type="match status" value="1"/>
</dbReference>
<dbReference type="Proteomes" id="UP000022910">
    <property type="component" value="Unassembled WGS sequence"/>
</dbReference>
<sequence>MTTFFYFNLTKDLSSILEDSDDYNVIIQVGETNNTKEFRAHSVILRARSSYFKGALSSNWIEKKDNMIMFNKPNVTPIVFDMILRYIYTSELDLTKQSGENILELLIASDELLLEELFEFVQDYLILKQTSWIYQNLFFVLNAVYKLVGCKKLKECCFEFFSANSLPFITSKTFLSIDKDILHNLLSRDDLQVKEIAIWDCLIQWGIEQTPDLESDRTNWNNENYEALKKNIANFFLLIRYAGISREDIVDKVFPYKAIIPKFIYKEIEKYYHKGTFPSLAFSSLRKIKIKSNIIESELVKVIINWIDKQHVKYIRTGNDPYYKFNLIYRGRRNGINNNSIKNKCNGRVASLVLIKTKQSNIIFGGYSSIGLNSLGDNYIVENNLRYYSSSDNFIFTFENGSDTRNMRIGRVVNESKAILVRGDHGFNFGQGSLCVVNHNLYLNNFKDNYNNILSTEIIYNIEEIETFIVEKF</sequence>
<dbReference type="SMR" id="A0A015K8K5"/>